<protein>
    <recommendedName>
        <fullName evidence="3">YejG-like protein</fullName>
    </recommendedName>
</protein>
<name>A0A433ZT23_MORMO</name>
<dbReference type="Pfam" id="PF13989">
    <property type="entry name" value="YejG"/>
    <property type="match status" value="1"/>
</dbReference>
<evidence type="ECO:0000313" key="2">
    <source>
        <dbReference type="Proteomes" id="UP000286908"/>
    </source>
</evidence>
<dbReference type="AlphaFoldDB" id="A0A433ZT23"/>
<dbReference type="OrthoDB" id="6413388at2"/>
<dbReference type="InterPro" id="IPR020489">
    <property type="entry name" value="Uncharacterised_YejG"/>
</dbReference>
<evidence type="ECO:0000313" key="1">
    <source>
        <dbReference type="EMBL" id="RUT65256.1"/>
    </source>
</evidence>
<gene>
    <name evidence="1" type="ORF">CKG00_01725</name>
</gene>
<proteinExistence type="predicted"/>
<sequence length="114" mass="12456">MNSNALSVVSRLPQHYRLAGHDDGRRLEALPESLQSREGSLTGLKLLSHGHHSTYDALCAIRSHLEGLQIDSLILTWEGEPCLFLHSDDESTAMCALKTAGAAIAENISARYPF</sequence>
<dbReference type="EMBL" id="NRQY01000001">
    <property type="protein sequence ID" value="RUT65256.1"/>
    <property type="molecule type" value="Genomic_DNA"/>
</dbReference>
<evidence type="ECO:0008006" key="3">
    <source>
        <dbReference type="Google" id="ProtNLM"/>
    </source>
</evidence>
<reference evidence="1 2" key="1">
    <citation type="submission" date="2017-08" db="EMBL/GenBank/DDBJ databases">
        <title>Draft genome sequence of pheromone producing symbiont Morganella morganii, of the female New Zealand grass grub Costelytra giveni.</title>
        <authorList>
            <person name="Laugraud A."/>
            <person name="Young S.D."/>
            <person name="Hurst M.H."/>
        </authorList>
    </citation>
    <scope>NUCLEOTIDE SEQUENCE [LARGE SCALE GENOMIC DNA]</scope>
    <source>
        <strain evidence="1 2">MMsCG</strain>
    </source>
</reference>
<comment type="caution">
    <text evidence="1">The sequence shown here is derived from an EMBL/GenBank/DDBJ whole genome shotgun (WGS) entry which is preliminary data.</text>
</comment>
<accession>A0A433ZT23</accession>
<dbReference type="Proteomes" id="UP000286908">
    <property type="component" value="Unassembled WGS sequence"/>
</dbReference>
<organism evidence="1 2">
    <name type="scientific">Morganella morganii</name>
    <name type="common">Proteus morganii</name>
    <dbReference type="NCBI Taxonomy" id="582"/>
    <lineage>
        <taxon>Bacteria</taxon>
        <taxon>Pseudomonadati</taxon>
        <taxon>Pseudomonadota</taxon>
        <taxon>Gammaproteobacteria</taxon>
        <taxon>Enterobacterales</taxon>
        <taxon>Morganellaceae</taxon>
        <taxon>Morganella</taxon>
    </lineage>
</organism>